<dbReference type="InterPro" id="IPR029058">
    <property type="entry name" value="AB_hydrolase_fold"/>
</dbReference>
<proteinExistence type="predicted"/>
<dbReference type="InterPro" id="IPR022742">
    <property type="entry name" value="Hydrolase_4"/>
</dbReference>
<gene>
    <name evidence="3" type="ORF">PGLA1383_LOCUS49839</name>
</gene>
<dbReference type="Proteomes" id="UP000654075">
    <property type="component" value="Unassembled WGS sequence"/>
</dbReference>
<dbReference type="InterPro" id="IPR000073">
    <property type="entry name" value="AB_hydrolase_1"/>
</dbReference>
<evidence type="ECO:0000256" key="1">
    <source>
        <dbReference type="SAM" id="SignalP"/>
    </source>
</evidence>
<evidence type="ECO:0000313" key="3">
    <source>
        <dbReference type="EMBL" id="CAE8634167.1"/>
    </source>
</evidence>
<reference evidence="3" key="1">
    <citation type="submission" date="2021-02" db="EMBL/GenBank/DDBJ databases">
        <authorList>
            <person name="Dougan E. K."/>
            <person name="Rhodes N."/>
            <person name="Thang M."/>
            <person name="Chan C."/>
        </authorList>
    </citation>
    <scope>NUCLEOTIDE SEQUENCE</scope>
</reference>
<dbReference type="PANTHER" id="PTHR43798:SF33">
    <property type="entry name" value="HYDROLASE, PUTATIVE (AFU_ORTHOLOGUE AFUA_2G14860)-RELATED"/>
    <property type="match status" value="1"/>
</dbReference>
<organism evidence="3 4">
    <name type="scientific">Polarella glacialis</name>
    <name type="common">Dinoflagellate</name>
    <dbReference type="NCBI Taxonomy" id="89957"/>
    <lineage>
        <taxon>Eukaryota</taxon>
        <taxon>Sar</taxon>
        <taxon>Alveolata</taxon>
        <taxon>Dinophyceae</taxon>
        <taxon>Suessiales</taxon>
        <taxon>Suessiaceae</taxon>
        <taxon>Polarella</taxon>
    </lineage>
</organism>
<feature type="domain" description="Serine aminopeptidase S33" evidence="2">
    <location>
        <begin position="96"/>
        <end position="199"/>
    </location>
</feature>
<feature type="signal peptide" evidence="1">
    <location>
        <begin position="1"/>
        <end position="21"/>
    </location>
</feature>
<sequence>MAPPVLARLARSRLLLRASTAALWAGHQLPQTLRLSSWQIRRLAAAAAAAAAVHQGLGHSSWLGCEVLAASHCEGKAVHLIARRSAPPPPDRIRAPNTTVVLVHGLDSWSGTWEPLMSELAQRGFASLAVDLRGHGSSPLGCAQDFSPRQLAVDVHQAIKAAGLLEERGRIVLVGHSMGGRIAMQYAADYPEDLSLLVIEDMDCVPQRYCKPTDRDLERLKAFVRSFDSWQAATQTLISFGYQAKRVEGYSSATDPRIFRLPDGSIGSAINPYAQHLARQSVLNSASGAESLQRVASARASSLCNFPVHLFVAGAESTVCTWDGPGGV</sequence>
<keyword evidence="4" id="KW-1185">Reference proteome</keyword>
<dbReference type="OMA" id="VWHADEA"/>
<dbReference type="AlphaFoldDB" id="A0A813H955"/>
<dbReference type="PANTHER" id="PTHR43798">
    <property type="entry name" value="MONOACYLGLYCEROL LIPASE"/>
    <property type="match status" value="1"/>
</dbReference>
<name>A0A813H955_POLGL</name>
<dbReference type="InterPro" id="IPR050266">
    <property type="entry name" value="AB_hydrolase_sf"/>
</dbReference>
<dbReference type="EMBL" id="CAJNNV010030927">
    <property type="protein sequence ID" value="CAE8634167.1"/>
    <property type="molecule type" value="Genomic_DNA"/>
</dbReference>
<feature type="chain" id="PRO_5032730895" description="Serine aminopeptidase S33 domain-containing protein" evidence="1">
    <location>
        <begin position="22"/>
        <end position="328"/>
    </location>
</feature>
<comment type="caution">
    <text evidence="3">The sequence shown here is derived from an EMBL/GenBank/DDBJ whole genome shotgun (WGS) entry which is preliminary data.</text>
</comment>
<dbReference type="Pfam" id="PF12146">
    <property type="entry name" value="Hydrolase_4"/>
    <property type="match status" value="1"/>
</dbReference>
<dbReference type="SUPFAM" id="SSF53474">
    <property type="entry name" value="alpha/beta-Hydrolases"/>
    <property type="match status" value="1"/>
</dbReference>
<keyword evidence="1" id="KW-0732">Signal</keyword>
<dbReference type="GO" id="GO:0016020">
    <property type="term" value="C:membrane"/>
    <property type="evidence" value="ECO:0007669"/>
    <property type="project" value="TreeGrafter"/>
</dbReference>
<evidence type="ECO:0000313" key="4">
    <source>
        <dbReference type="Proteomes" id="UP000654075"/>
    </source>
</evidence>
<accession>A0A813H955</accession>
<dbReference type="PRINTS" id="PR00111">
    <property type="entry name" value="ABHYDROLASE"/>
</dbReference>
<dbReference type="Gene3D" id="3.40.50.1820">
    <property type="entry name" value="alpha/beta hydrolase"/>
    <property type="match status" value="1"/>
</dbReference>
<protein>
    <recommendedName>
        <fullName evidence="2">Serine aminopeptidase S33 domain-containing protein</fullName>
    </recommendedName>
</protein>
<evidence type="ECO:0000259" key="2">
    <source>
        <dbReference type="Pfam" id="PF12146"/>
    </source>
</evidence>
<feature type="non-terminal residue" evidence="3">
    <location>
        <position position="1"/>
    </location>
</feature>
<dbReference type="OrthoDB" id="194865at2759"/>